<organism evidence="2 3">
    <name type="scientific">Ponticaulis profundi</name>
    <dbReference type="NCBI Taxonomy" id="2665222"/>
    <lineage>
        <taxon>Bacteria</taxon>
        <taxon>Pseudomonadati</taxon>
        <taxon>Pseudomonadota</taxon>
        <taxon>Alphaproteobacteria</taxon>
        <taxon>Hyphomonadales</taxon>
        <taxon>Hyphomonadaceae</taxon>
        <taxon>Ponticaulis</taxon>
    </lineage>
</organism>
<evidence type="ECO:0000313" key="2">
    <source>
        <dbReference type="EMBL" id="MFC6199347.1"/>
    </source>
</evidence>
<feature type="signal peptide" evidence="1">
    <location>
        <begin position="1"/>
        <end position="22"/>
    </location>
</feature>
<proteinExistence type="predicted"/>
<sequence length="181" mass="19945">MQNKIFLFIVSSVLMVSGCQQPAPTAEAEFWGRLQALCGNTYEGALVSEDEVDAEFQTADLWMDVSACSGEQVTVDFMNGTDAVGHWELTRLSDGIELRHRHDGDAVTGYGGFSTENSSGSRMNFPADEATKALFDAEGIPVSKENVWAVEVRPTVFRYELSRPNRFFLVEFGTTTPSGRD</sequence>
<gene>
    <name evidence="2" type="ORF">ACFQDM_14770</name>
</gene>
<comment type="caution">
    <text evidence="2">The sequence shown here is derived from an EMBL/GenBank/DDBJ whole genome shotgun (WGS) entry which is preliminary data.</text>
</comment>
<keyword evidence="3" id="KW-1185">Reference proteome</keyword>
<evidence type="ECO:0008006" key="4">
    <source>
        <dbReference type="Google" id="ProtNLM"/>
    </source>
</evidence>
<accession>A0ABW1SCC8</accession>
<dbReference type="EMBL" id="JBHSSW010000028">
    <property type="protein sequence ID" value="MFC6199347.1"/>
    <property type="molecule type" value="Genomic_DNA"/>
</dbReference>
<evidence type="ECO:0000313" key="3">
    <source>
        <dbReference type="Proteomes" id="UP001596303"/>
    </source>
</evidence>
<name>A0ABW1SCC8_9PROT</name>
<feature type="chain" id="PRO_5046400035" description="Lipoprotein" evidence="1">
    <location>
        <begin position="23"/>
        <end position="181"/>
    </location>
</feature>
<protein>
    <recommendedName>
        <fullName evidence="4">Lipoprotein</fullName>
    </recommendedName>
</protein>
<reference evidence="3" key="1">
    <citation type="journal article" date="2019" name="Int. J. Syst. Evol. Microbiol.">
        <title>The Global Catalogue of Microorganisms (GCM) 10K type strain sequencing project: providing services to taxonomists for standard genome sequencing and annotation.</title>
        <authorList>
            <consortium name="The Broad Institute Genomics Platform"/>
            <consortium name="The Broad Institute Genome Sequencing Center for Infectious Disease"/>
            <person name="Wu L."/>
            <person name="Ma J."/>
        </authorList>
    </citation>
    <scope>NUCLEOTIDE SEQUENCE [LARGE SCALE GENOMIC DNA]</scope>
    <source>
        <strain evidence="3">CGMCC-1.15741</strain>
    </source>
</reference>
<dbReference type="PROSITE" id="PS51257">
    <property type="entry name" value="PROKAR_LIPOPROTEIN"/>
    <property type="match status" value="1"/>
</dbReference>
<evidence type="ECO:0000256" key="1">
    <source>
        <dbReference type="SAM" id="SignalP"/>
    </source>
</evidence>
<keyword evidence="1" id="KW-0732">Signal</keyword>
<dbReference type="RefSeq" id="WP_377380325.1">
    <property type="nucleotide sequence ID" value="NZ_JBHSSW010000028.1"/>
</dbReference>
<dbReference type="Proteomes" id="UP001596303">
    <property type="component" value="Unassembled WGS sequence"/>
</dbReference>